<dbReference type="OrthoDB" id="1675500at2"/>
<feature type="domain" description="Gcp-like" evidence="8">
    <location>
        <begin position="102"/>
        <end position="305"/>
    </location>
</feature>
<reference evidence="9 10" key="1">
    <citation type="submission" date="2016-09" db="EMBL/GenBank/DDBJ databases">
        <title>Genome sequence of Eubacterium angustum.</title>
        <authorList>
            <person name="Poehlein A."/>
            <person name="Daniel R."/>
        </authorList>
    </citation>
    <scope>NUCLEOTIDE SEQUENCE [LARGE SCALE GENOMIC DNA]</scope>
    <source>
        <strain evidence="9 10">DSM 1989</strain>
    </source>
</reference>
<dbReference type="InterPro" id="IPR000905">
    <property type="entry name" value="Gcp-like_dom"/>
</dbReference>
<evidence type="ECO:0000256" key="5">
    <source>
        <dbReference type="ARBA" id="ARBA00023004"/>
    </source>
</evidence>
<keyword evidence="5" id="KW-0408">Iron</keyword>
<dbReference type="PRINTS" id="PR00789">
    <property type="entry name" value="OSIALOPTASE"/>
</dbReference>
<evidence type="ECO:0000256" key="2">
    <source>
        <dbReference type="ARBA" id="ARBA00022679"/>
    </source>
</evidence>
<protein>
    <recommendedName>
        <fullName evidence="1">N(6)-L-threonylcarbamoyladenine synthase</fullName>
        <ecNumber evidence="1">2.3.1.234</ecNumber>
    </recommendedName>
</protein>
<dbReference type="SUPFAM" id="SSF53067">
    <property type="entry name" value="Actin-like ATPase domain"/>
    <property type="match status" value="1"/>
</dbReference>
<evidence type="ECO:0000256" key="7">
    <source>
        <dbReference type="ARBA" id="ARBA00048117"/>
    </source>
</evidence>
<evidence type="ECO:0000256" key="3">
    <source>
        <dbReference type="ARBA" id="ARBA00022694"/>
    </source>
</evidence>
<keyword evidence="10" id="KW-1185">Reference proteome</keyword>
<keyword evidence="6 9" id="KW-0012">Acyltransferase</keyword>
<organism evidence="9 10">
    <name type="scientific">Andreesenia angusta</name>
    <dbReference type="NCBI Taxonomy" id="39480"/>
    <lineage>
        <taxon>Bacteria</taxon>
        <taxon>Bacillati</taxon>
        <taxon>Bacillota</taxon>
        <taxon>Tissierellia</taxon>
        <taxon>Tissierellales</taxon>
        <taxon>Gottschalkiaceae</taxon>
        <taxon>Andreesenia</taxon>
    </lineage>
</organism>
<dbReference type="EMBL" id="MKIE01000002">
    <property type="protein sequence ID" value="OHW62988.1"/>
    <property type="molecule type" value="Genomic_DNA"/>
</dbReference>
<dbReference type="RefSeq" id="WP_071061869.1">
    <property type="nucleotide sequence ID" value="NZ_MKIE01000002.1"/>
</dbReference>
<keyword evidence="4" id="KW-0479">Metal-binding</keyword>
<gene>
    <name evidence="9" type="primary">tsaD_1</name>
    <name evidence="9" type="ORF">EUAN_07720</name>
</gene>
<evidence type="ECO:0000256" key="6">
    <source>
        <dbReference type="ARBA" id="ARBA00023315"/>
    </source>
</evidence>
<accession>A0A1S1V8R8</accession>
<evidence type="ECO:0000259" key="8">
    <source>
        <dbReference type="Pfam" id="PF00814"/>
    </source>
</evidence>
<dbReference type="GO" id="GO:0061711">
    <property type="term" value="F:tRNA N(6)-L-threonylcarbamoyladenine synthase activity"/>
    <property type="evidence" value="ECO:0007669"/>
    <property type="project" value="UniProtKB-EC"/>
</dbReference>
<proteinExistence type="predicted"/>
<comment type="catalytic activity">
    <reaction evidence="7">
        <text>L-threonylcarbamoyladenylate + adenosine(37) in tRNA = N(6)-L-threonylcarbamoyladenosine(37) in tRNA + AMP + H(+)</text>
        <dbReference type="Rhea" id="RHEA:37059"/>
        <dbReference type="Rhea" id="RHEA-COMP:10162"/>
        <dbReference type="Rhea" id="RHEA-COMP:10163"/>
        <dbReference type="ChEBI" id="CHEBI:15378"/>
        <dbReference type="ChEBI" id="CHEBI:73682"/>
        <dbReference type="ChEBI" id="CHEBI:74411"/>
        <dbReference type="ChEBI" id="CHEBI:74418"/>
        <dbReference type="ChEBI" id="CHEBI:456215"/>
        <dbReference type="EC" id="2.3.1.234"/>
    </reaction>
</comment>
<keyword evidence="3" id="KW-0819">tRNA processing</keyword>
<dbReference type="InterPro" id="IPR043129">
    <property type="entry name" value="ATPase_NBD"/>
</dbReference>
<dbReference type="Pfam" id="PF00814">
    <property type="entry name" value="TsaD"/>
    <property type="match status" value="1"/>
</dbReference>
<keyword evidence="2 9" id="KW-0808">Transferase</keyword>
<sequence length="314" mass="34359">MTKYYLGIDTSAYTTSIGIVDQDNNIVCNERKLLEVKRGNRGLRQQEAIFQHMLNFPELMENISNAVDLKKIVSVSASTKPRDREDSYMPVFLFGEGQAVLISKLLGVKYSSCSHQEGHIGSILIADERPGAFLAVHISGGTTEILKVENDGKLKIDIVGGTKDISIGQLVDRAGVKLGLKFPAGKELDSYSVKGEVLGIKLSKSIDGTWINLSGVETELYRAIDSGEHSVEDISKTIFEYVSKVLEELLLNAVEKTGIKRVYMVGGVSSNSTVRSRITDYGDRSGIEILFPGAELSTDNGVGVAYMGKREMER</sequence>
<dbReference type="STRING" id="39480.EUAN_07720"/>
<evidence type="ECO:0000256" key="4">
    <source>
        <dbReference type="ARBA" id="ARBA00022723"/>
    </source>
</evidence>
<dbReference type="PANTHER" id="PTHR11735">
    <property type="entry name" value="TRNA N6-ADENOSINE THREONYLCARBAMOYLTRANSFERASE"/>
    <property type="match status" value="1"/>
</dbReference>
<evidence type="ECO:0000256" key="1">
    <source>
        <dbReference type="ARBA" id="ARBA00012156"/>
    </source>
</evidence>
<dbReference type="GO" id="GO:0008033">
    <property type="term" value="P:tRNA processing"/>
    <property type="evidence" value="ECO:0007669"/>
    <property type="project" value="UniProtKB-KW"/>
</dbReference>
<dbReference type="AlphaFoldDB" id="A0A1S1V8R8"/>
<dbReference type="Proteomes" id="UP000180254">
    <property type="component" value="Unassembled WGS sequence"/>
</dbReference>
<comment type="caution">
    <text evidence="9">The sequence shown here is derived from an EMBL/GenBank/DDBJ whole genome shotgun (WGS) entry which is preliminary data.</text>
</comment>
<evidence type="ECO:0000313" key="10">
    <source>
        <dbReference type="Proteomes" id="UP000180254"/>
    </source>
</evidence>
<dbReference type="EC" id="2.3.1.234" evidence="1"/>
<dbReference type="GO" id="GO:0046872">
    <property type="term" value="F:metal ion binding"/>
    <property type="evidence" value="ECO:0007669"/>
    <property type="project" value="UniProtKB-KW"/>
</dbReference>
<dbReference type="PANTHER" id="PTHR11735:SF6">
    <property type="entry name" value="TRNA N6-ADENOSINE THREONYLCARBAMOYLTRANSFERASE, MITOCHONDRIAL"/>
    <property type="match status" value="1"/>
</dbReference>
<evidence type="ECO:0000313" key="9">
    <source>
        <dbReference type="EMBL" id="OHW62988.1"/>
    </source>
</evidence>
<dbReference type="InterPro" id="IPR017861">
    <property type="entry name" value="KAE1/TsaD"/>
</dbReference>
<dbReference type="Gene3D" id="3.30.420.40">
    <property type="match status" value="2"/>
</dbReference>
<name>A0A1S1V8R8_9FIRM</name>